<feature type="compositionally biased region" description="Low complexity" evidence="2">
    <location>
        <begin position="79"/>
        <end position="137"/>
    </location>
</feature>
<protein>
    <submittedName>
        <fullName evidence="3">Class F sortase</fullName>
    </submittedName>
</protein>
<gene>
    <name evidence="3" type="ORF">ACFPCS_06190</name>
</gene>
<dbReference type="InterPro" id="IPR005754">
    <property type="entry name" value="Sortase"/>
</dbReference>
<feature type="compositionally biased region" description="Pro residues" evidence="2">
    <location>
        <begin position="69"/>
        <end position="78"/>
    </location>
</feature>
<dbReference type="InterPro" id="IPR023365">
    <property type="entry name" value="Sortase_dom-sf"/>
</dbReference>
<keyword evidence="1" id="KW-0378">Hydrolase</keyword>
<dbReference type="Pfam" id="PF04203">
    <property type="entry name" value="Sortase"/>
    <property type="match status" value="1"/>
</dbReference>
<feature type="compositionally biased region" description="Low complexity" evidence="2">
    <location>
        <begin position="1"/>
        <end position="18"/>
    </location>
</feature>
<dbReference type="Proteomes" id="UP001595797">
    <property type="component" value="Unassembled WGS sequence"/>
</dbReference>
<comment type="caution">
    <text evidence="3">The sequence shown here is derived from an EMBL/GenBank/DDBJ whole genome shotgun (WGS) entry which is preliminary data.</text>
</comment>
<keyword evidence="4" id="KW-1185">Reference proteome</keyword>
<dbReference type="NCBIfam" id="NF033748">
    <property type="entry name" value="class_F_sortase"/>
    <property type="match status" value="1"/>
</dbReference>
<feature type="region of interest" description="Disordered" evidence="2">
    <location>
        <begin position="1"/>
        <end position="27"/>
    </location>
</feature>
<dbReference type="CDD" id="cd05829">
    <property type="entry name" value="Sortase_F"/>
    <property type="match status" value="1"/>
</dbReference>
<dbReference type="Gene3D" id="2.40.260.10">
    <property type="entry name" value="Sortase"/>
    <property type="match status" value="1"/>
</dbReference>
<sequence length="295" mass="29680">MPRWACAAARPAVADPGRSVPRHRAETRHLRTGVAGLAVVLGLWCTGDSTAPSHPTTAQRPVAGHPVPLAAPVPPAVSLPPEATASSSPAPGTAGPGAATTSGLPGAPTAGTSALPAPGATASGAPAPGAPARGPASEPRPRALPASAPVRLTIGAIGVEDRLMTLDRRPDRTLEVPPEHPGAPAGWYRRSPAPGQVGPAVLLGHVNATGGGPGVFADLHRLTAGDRIVVARADGSTAEFAVDAVERHAKDSFPTLRVYGNTAGPELRLVTCDGYDPATGSFDENLVVYASLIRS</sequence>
<evidence type="ECO:0000256" key="2">
    <source>
        <dbReference type="SAM" id="MobiDB-lite"/>
    </source>
</evidence>
<evidence type="ECO:0000313" key="4">
    <source>
        <dbReference type="Proteomes" id="UP001595797"/>
    </source>
</evidence>
<feature type="region of interest" description="Disordered" evidence="2">
    <location>
        <begin position="51"/>
        <end position="148"/>
    </location>
</feature>
<evidence type="ECO:0000256" key="1">
    <source>
        <dbReference type="ARBA" id="ARBA00022801"/>
    </source>
</evidence>
<evidence type="ECO:0000313" key="3">
    <source>
        <dbReference type="EMBL" id="MFC4903153.1"/>
    </source>
</evidence>
<proteinExistence type="predicted"/>
<accession>A0ABV9TGQ5</accession>
<name>A0ABV9TGQ5_9MICC</name>
<reference evidence="4" key="1">
    <citation type="journal article" date="2019" name="Int. J. Syst. Evol. Microbiol.">
        <title>The Global Catalogue of Microorganisms (GCM) 10K type strain sequencing project: providing services to taxonomists for standard genome sequencing and annotation.</title>
        <authorList>
            <consortium name="The Broad Institute Genomics Platform"/>
            <consortium name="The Broad Institute Genome Sequencing Center for Infectious Disease"/>
            <person name="Wu L."/>
            <person name="Ma J."/>
        </authorList>
    </citation>
    <scope>NUCLEOTIDE SEQUENCE [LARGE SCALE GENOMIC DNA]</scope>
    <source>
        <strain evidence="4">CGMCC 4.6946</strain>
    </source>
</reference>
<organism evidence="3 4">
    <name type="scientific">Kocuria oceani</name>
    <dbReference type="NCBI Taxonomy" id="988827"/>
    <lineage>
        <taxon>Bacteria</taxon>
        <taxon>Bacillati</taxon>
        <taxon>Actinomycetota</taxon>
        <taxon>Actinomycetes</taxon>
        <taxon>Micrococcales</taxon>
        <taxon>Micrococcaceae</taxon>
        <taxon>Kocuria</taxon>
    </lineage>
</organism>
<dbReference type="EMBL" id="JBHSIW010000007">
    <property type="protein sequence ID" value="MFC4903153.1"/>
    <property type="molecule type" value="Genomic_DNA"/>
</dbReference>
<dbReference type="InterPro" id="IPR042001">
    <property type="entry name" value="Sortase_F"/>
</dbReference>
<dbReference type="RefSeq" id="WP_338130205.1">
    <property type="nucleotide sequence ID" value="NZ_JARAMH010000001.1"/>
</dbReference>
<dbReference type="SUPFAM" id="SSF63817">
    <property type="entry name" value="Sortase"/>
    <property type="match status" value="1"/>
</dbReference>